<dbReference type="PANTHER" id="PTHR30304">
    <property type="entry name" value="D-TAGATOSE-1,6-BISPHOSPHATE ALDOLASE"/>
    <property type="match status" value="1"/>
</dbReference>
<dbReference type="GO" id="GO:0008270">
    <property type="term" value="F:zinc ion binding"/>
    <property type="evidence" value="ECO:0007669"/>
    <property type="project" value="InterPro"/>
</dbReference>
<dbReference type="GO" id="GO:0016832">
    <property type="term" value="F:aldehyde-lyase activity"/>
    <property type="evidence" value="ECO:0007669"/>
    <property type="project" value="InterPro"/>
</dbReference>
<protein>
    <submittedName>
        <fullName evidence="1">Fructose-1,6-bisphosphate aldolase</fullName>
    </submittedName>
</protein>
<dbReference type="EMBL" id="JQ256790">
    <property type="protein sequence ID" value="AFI78776.1"/>
    <property type="molecule type" value="Genomic_DNA"/>
</dbReference>
<dbReference type="SUPFAM" id="SSF51569">
    <property type="entry name" value="Aldolase"/>
    <property type="match status" value="1"/>
</dbReference>
<dbReference type="GO" id="GO:0005975">
    <property type="term" value="P:carbohydrate metabolic process"/>
    <property type="evidence" value="ECO:0007669"/>
    <property type="project" value="InterPro"/>
</dbReference>
<reference evidence="1" key="1">
    <citation type="journal article" date="2012" name="ISME J.">
        <title>Roseobacter clade bacteria are abundant in coastal sediments and encode a novel combination of sulfur oxidation genes.</title>
        <authorList>
            <person name="Lenk S."/>
            <person name="Moraru C."/>
            <person name="Hahnke S."/>
            <person name="Arnds J."/>
            <person name="Richter M."/>
            <person name="Kube M."/>
            <person name="Reinhardt R."/>
            <person name="Brinkhoff T."/>
            <person name="Harder J."/>
            <person name="Amann R."/>
            <person name="Mussmann M."/>
        </authorList>
    </citation>
    <scope>NUCLEOTIDE SEQUENCE</scope>
</reference>
<dbReference type="InterPro" id="IPR013785">
    <property type="entry name" value="Aldolase_TIM"/>
</dbReference>
<name>I1X5K1_9BACT</name>
<dbReference type="Gene3D" id="3.20.20.70">
    <property type="entry name" value="Aldolase class I"/>
    <property type="match status" value="1"/>
</dbReference>
<proteinExistence type="predicted"/>
<sequence length="97" mass="10649">MRGIKHGVRKVNIDTDCRLAMSGEFRRVGEQDKSQFDPRKFLTPALKAMEDLCRDRFEQFETAGNASKIKPISVADMAIAYASGALDPKVASSQSAA</sequence>
<dbReference type="PANTHER" id="PTHR30304:SF0">
    <property type="entry name" value="D-TAGATOSE-1,6-BISPHOSPHATE ALDOLASE SUBUNIT GATY-RELATED"/>
    <property type="match status" value="1"/>
</dbReference>
<dbReference type="Pfam" id="PF01116">
    <property type="entry name" value="F_bP_aldolase"/>
    <property type="match status" value="1"/>
</dbReference>
<dbReference type="AlphaFoldDB" id="I1X5K1"/>
<evidence type="ECO:0000313" key="1">
    <source>
        <dbReference type="EMBL" id="AFI78776.1"/>
    </source>
</evidence>
<dbReference type="InterPro" id="IPR000771">
    <property type="entry name" value="FBA_II"/>
</dbReference>
<accession>I1X5K1</accession>
<organism evidence="1">
    <name type="scientific">uncultured bacterium ws198A12</name>
    <dbReference type="NCBI Taxonomy" id="1131830"/>
    <lineage>
        <taxon>Bacteria</taxon>
        <taxon>environmental samples</taxon>
    </lineage>
</organism>
<gene>
    <name evidence="1" type="ORF">ws198A12_0024</name>
</gene>
<dbReference type="InterPro" id="IPR050246">
    <property type="entry name" value="Class_II_FBP_aldolase"/>
</dbReference>